<dbReference type="KEGG" id="amob:HG15A2_43050"/>
<feature type="chain" id="PRO_5021817277" description="PDZ domain-containing protein" evidence="1">
    <location>
        <begin position="26"/>
        <end position="803"/>
    </location>
</feature>
<dbReference type="InterPro" id="IPR036034">
    <property type="entry name" value="PDZ_sf"/>
</dbReference>
<dbReference type="OrthoDB" id="9760240at2"/>
<evidence type="ECO:0008006" key="4">
    <source>
        <dbReference type="Google" id="ProtNLM"/>
    </source>
</evidence>
<dbReference type="SUPFAM" id="SSF50156">
    <property type="entry name" value="PDZ domain-like"/>
    <property type="match status" value="1"/>
</dbReference>
<dbReference type="InterPro" id="IPR006626">
    <property type="entry name" value="PbH1"/>
</dbReference>
<dbReference type="PANTHER" id="PTHR36453">
    <property type="entry name" value="SECRETED PROTEIN-RELATED"/>
    <property type="match status" value="1"/>
</dbReference>
<dbReference type="SUPFAM" id="SSF51126">
    <property type="entry name" value="Pectin lyase-like"/>
    <property type="match status" value="1"/>
</dbReference>
<dbReference type="Gene3D" id="2.30.42.10">
    <property type="match status" value="1"/>
</dbReference>
<reference evidence="2 3" key="1">
    <citation type="submission" date="2019-02" db="EMBL/GenBank/DDBJ databases">
        <title>Deep-cultivation of Planctomycetes and their phenomic and genomic characterization uncovers novel biology.</title>
        <authorList>
            <person name="Wiegand S."/>
            <person name="Jogler M."/>
            <person name="Boedeker C."/>
            <person name="Pinto D."/>
            <person name="Vollmers J."/>
            <person name="Rivas-Marin E."/>
            <person name="Kohn T."/>
            <person name="Peeters S.H."/>
            <person name="Heuer A."/>
            <person name="Rast P."/>
            <person name="Oberbeckmann S."/>
            <person name="Bunk B."/>
            <person name="Jeske O."/>
            <person name="Meyerdierks A."/>
            <person name="Storesund J.E."/>
            <person name="Kallscheuer N."/>
            <person name="Luecker S."/>
            <person name="Lage O.M."/>
            <person name="Pohl T."/>
            <person name="Merkel B.J."/>
            <person name="Hornburger P."/>
            <person name="Mueller R.-W."/>
            <person name="Bruemmer F."/>
            <person name="Labrenz M."/>
            <person name="Spormann A.M."/>
            <person name="Op den Camp H."/>
            <person name="Overmann J."/>
            <person name="Amann R."/>
            <person name="Jetten M.S.M."/>
            <person name="Mascher T."/>
            <person name="Medema M.H."/>
            <person name="Devos D.P."/>
            <person name="Kaster A.-K."/>
            <person name="Ovreas L."/>
            <person name="Rohde M."/>
            <person name="Galperin M.Y."/>
            <person name="Jogler C."/>
        </authorList>
    </citation>
    <scope>NUCLEOTIDE SEQUENCE [LARGE SCALE GENOMIC DNA]</scope>
    <source>
        <strain evidence="2 3">HG15A2</strain>
    </source>
</reference>
<dbReference type="RefSeq" id="WP_145062820.1">
    <property type="nucleotide sequence ID" value="NZ_CP036263.1"/>
</dbReference>
<evidence type="ECO:0000313" key="2">
    <source>
        <dbReference type="EMBL" id="QDT00963.1"/>
    </source>
</evidence>
<dbReference type="Gene3D" id="2.160.20.10">
    <property type="entry name" value="Single-stranded right-handed beta-helix, Pectin lyase-like"/>
    <property type="match status" value="2"/>
</dbReference>
<dbReference type="SMART" id="SM00710">
    <property type="entry name" value="PbH1"/>
    <property type="match status" value="5"/>
</dbReference>
<dbReference type="InterPro" id="IPR011050">
    <property type="entry name" value="Pectin_lyase_fold/virulence"/>
</dbReference>
<feature type="signal peptide" evidence="1">
    <location>
        <begin position="1"/>
        <end position="25"/>
    </location>
</feature>
<evidence type="ECO:0000256" key="1">
    <source>
        <dbReference type="SAM" id="SignalP"/>
    </source>
</evidence>
<keyword evidence="3" id="KW-1185">Reference proteome</keyword>
<dbReference type="Proteomes" id="UP000319852">
    <property type="component" value="Chromosome"/>
</dbReference>
<name>A0A517N1F5_9BACT</name>
<dbReference type="EMBL" id="CP036263">
    <property type="protein sequence ID" value="QDT00963.1"/>
    <property type="molecule type" value="Genomic_DNA"/>
</dbReference>
<protein>
    <recommendedName>
        <fullName evidence="4">PDZ domain-containing protein</fullName>
    </recommendedName>
</protein>
<proteinExistence type="predicted"/>
<keyword evidence="1" id="KW-0732">Signal</keyword>
<dbReference type="PANTHER" id="PTHR36453:SF1">
    <property type="entry name" value="RIGHT HANDED BETA HELIX DOMAIN-CONTAINING PROTEIN"/>
    <property type="match status" value="1"/>
</dbReference>
<accession>A0A517N1F5</accession>
<organism evidence="2 3">
    <name type="scientific">Adhaeretor mobilis</name>
    <dbReference type="NCBI Taxonomy" id="1930276"/>
    <lineage>
        <taxon>Bacteria</taxon>
        <taxon>Pseudomonadati</taxon>
        <taxon>Planctomycetota</taxon>
        <taxon>Planctomycetia</taxon>
        <taxon>Pirellulales</taxon>
        <taxon>Lacipirellulaceae</taxon>
        <taxon>Adhaeretor</taxon>
    </lineage>
</organism>
<dbReference type="InterPro" id="IPR012334">
    <property type="entry name" value="Pectin_lyas_fold"/>
</dbReference>
<evidence type="ECO:0000313" key="3">
    <source>
        <dbReference type="Proteomes" id="UP000319852"/>
    </source>
</evidence>
<dbReference type="AlphaFoldDB" id="A0A517N1F5"/>
<sequence length="803" mass="89571" precursor="true">MKYPPRYCSWTLALLFSIVCTQCVATEFYVAPVGSDTNPGTITEPFKTLEKAQQSVRDALPSATEEINVWIRGGTYYLEDTLVFGPADSGSSSVPVTYSAYPDETAIISGSIPLSPKWSPHEGDLLVARVETGLKFDILFVDGDLQILARYPNFDPKVKILDGYAPDALSKSRVSRWSDPTTGFVRGLHNNEWGGNSYKIIGVKPNGDPQLDWVGDNNRGKGLHRKYRMVENLFEELDAPGEWFYDETDGNLYFYPPAGIDPYTATYEGASLEELIRIVGTPEKKVKHLAFRNLTFTGTHRTLFTREYEGLQRSDWRLARAGALFIQDAENVTISDSCFDRVGGNAIFLSAYNRNHLIIDNEFIENGATCVNVVGSTKALRHINSWDDHITEEGEIDGKAGPLTEDYPKDITISRNHMQDNGRFEKQTAGVNISMAESIKVSHNTVHGSPRAALNVCDGTWGGHVFEFNDIFDCVNETHDHGPFNSWGRDRFYSIGGYNHSGSKGEVKSKYASLDAWKTTIIRNNRVHYDQPSSFGIDLDDGSSNYEIYNNLLLNTDIKLREGFNRVVYNNIQINKRGEFHVWYNECRDKFTNNILVNDVAYNTKYLKSSRAKKMGCVLDYNLFWNSGDEVALGDGGWAKVGWDVHSEIADPMFVDPASNDYRVKRESPALALGFNNFPMDQFGKPGAPQPPAITIGSGASAAATAEPLMGGMIASITDMATQSVLGAPDRKGVFFESLPADSYAAKQGFRKHDLIKAMNGKEVTTKKNFWRRYESIESGSTVECTIVRNQHEESLSFVKPSR</sequence>
<gene>
    <name evidence="2" type="ORF">HG15A2_43050</name>
</gene>